<name>A0A9D9ERC4_9BACT</name>
<dbReference type="AlphaFoldDB" id="A0A9D9ERC4"/>
<dbReference type="InterPro" id="IPR038653">
    <property type="entry name" value="Put_CMD_sf"/>
</dbReference>
<proteinExistence type="predicted"/>
<accession>A0A9D9ERC4</accession>
<reference evidence="1" key="2">
    <citation type="journal article" date="2021" name="PeerJ">
        <title>Extensive microbial diversity within the chicken gut microbiome revealed by metagenomics and culture.</title>
        <authorList>
            <person name="Gilroy R."/>
            <person name="Ravi A."/>
            <person name="Getino M."/>
            <person name="Pursley I."/>
            <person name="Horton D.L."/>
            <person name="Alikhan N.F."/>
            <person name="Baker D."/>
            <person name="Gharbi K."/>
            <person name="Hall N."/>
            <person name="Watson M."/>
            <person name="Adriaenssens E.M."/>
            <person name="Foster-Nyarko E."/>
            <person name="Jarju S."/>
            <person name="Secka A."/>
            <person name="Antonio M."/>
            <person name="Oren A."/>
            <person name="Chaudhuri R.R."/>
            <person name="La Ragione R."/>
            <person name="Hildebrand F."/>
            <person name="Pallen M.J."/>
        </authorList>
    </citation>
    <scope>NUCLEOTIDE SEQUENCE</scope>
    <source>
        <strain evidence="1">B1-20833</strain>
    </source>
</reference>
<organism evidence="1 2">
    <name type="scientific">Candidatus Cryptobacteroides intestinavium</name>
    <dbReference type="NCBI Taxonomy" id="2840766"/>
    <lineage>
        <taxon>Bacteria</taxon>
        <taxon>Pseudomonadati</taxon>
        <taxon>Bacteroidota</taxon>
        <taxon>Bacteroidia</taxon>
        <taxon>Bacteroidales</taxon>
        <taxon>Candidatus Cryptobacteroides</taxon>
    </lineage>
</organism>
<comment type="caution">
    <text evidence="1">The sequence shown here is derived from an EMBL/GenBank/DDBJ whole genome shotgun (WGS) entry which is preliminary data.</text>
</comment>
<dbReference type="EMBL" id="JADIMI010000068">
    <property type="protein sequence ID" value="MBO8452652.1"/>
    <property type="molecule type" value="Genomic_DNA"/>
</dbReference>
<evidence type="ECO:0000313" key="2">
    <source>
        <dbReference type="Proteomes" id="UP000823661"/>
    </source>
</evidence>
<protein>
    <submittedName>
        <fullName evidence="1">PCMD domain-containing protein</fullName>
    </submittedName>
</protein>
<evidence type="ECO:0000313" key="1">
    <source>
        <dbReference type="EMBL" id="MBO8452652.1"/>
    </source>
</evidence>
<dbReference type="Gene3D" id="2.60.120.890">
    <property type="entry name" value="BT2081, beta-jelly-roll domain"/>
    <property type="match status" value="1"/>
</dbReference>
<reference evidence="1" key="1">
    <citation type="submission" date="2020-10" db="EMBL/GenBank/DDBJ databases">
        <authorList>
            <person name="Gilroy R."/>
        </authorList>
    </citation>
    <scope>NUCLEOTIDE SEQUENCE</scope>
    <source>
        <strain evidence="1">B1-20833</strain>
    </source>
</reference>
<gene>
    <name evidence="1" type="ORF">IAC06_07200</name>
</gene>
<sequence>MSGLLDEWSVRCIEESDIIGGNTKYLYEFYGHASDTTFSREPLQKPADYHWRTNNVLANVMGVIKTNCTVFPERRGDGWCARIETHIETVKALGINMDVVCQGALLIGDIEEPIRNTKDPMSKVLYGIPFSGRPEALVYDYKADVGHSTIRGTGFSKLKDMGYPDYPEISVFLQKRWEDEKGNVHALRVGTACEILRKNVTDWVNVYRLEIRYGDITSDPDFEPYMDLNNDPDRAFHAINSRGDNVQVIEDGWAEPGTEPNFLIIKFIASSGQAFYGGVGNTLWIDNVHLEM</sequence>
<dbReference type="Proteomes" id="UP000823661">
    <property type="component" value="Unassembled WGS sequence"/>
</dbReference>